<dbReference type="SMART" id="SM00044">
    <property type="entry name" value="CYCc"/>
    <property type="match status" value="1"/>
</dbReference>
<evidence type="ECO:0000313" key="3">
    <source>
        <dbReference type="EMBL" id="OLP61226.1"/>
    </source>
</evidence>
<evidence type="ECO:0000259" key="2">
    <source>
        <dbReference type="PROSITE" id="PS50125"/>
    </source>
</evidence>
<keyword evidence="1" id="KW-0472">Membrane</keyword>
<dbReference type="CDD" id="cd19410">
    <property type="entry name" value="HK9-like_sensor"/>
    <property type="match status" value="1"/>
</dbReference>
<feature type="domain" description="Guanylate cyclase" evidence="2">
    <location>
        <begin position="252"/>
        <end position="366"/>
    </location>
</feature>
<dbReference type="AlphaFoldDB" id="A0A1Q9AZS1"/>
<dbReference type="SUPFAM" id="SSF55073">
    <property type="entry name" value="Nucleotide cyclase"/>
    <property type="match status" value="1"/>
</dbReference>
<sequence>MDKVPREREQVISDSAKRKTAMRRIAYETGRNIVPIALTVTVLFLTLIGLSLWLSNRSSEADAAVAHTVRNHRRLSVVQSLLQDAEIGQRGYLLTADNFYLEPYEMAVSQLDAALDELAANMTDNSLQTANISVLRTLVTQKMSELRQSVQRQREGDHEAALAILRSGQGKVLMDGVRDLLTRMRGEEERLMIERARDARRASWQMEVLVIALAFILAGIGLVALRLMITRARAAEAARDELLARLDRKLLAVLAADLVGYSRLMESNEAETVDRLQHARSLIDPLIEEHQGMIVTTAGDSVLAVFSSALSAMDCALAIQAAMRQQNQGMSEDASLAFRIGLNVGDVIVQNGDVFGDTVNVAARLESLAEPGGICISRTVRDHVRKQRNVTFEDLGFQRLKNIAQPISAFRVREAA</sequence>
<dbReference type="Proteomes" id="UP000186364">
    <property type="component" value="Unassembled WGS sequence"/>
</dbReference>
<dbReference type="PROSITE" id="PS50125">
    <property type="entry name" value="GUANYLATE_CYCLASE_2"/>
    <property type="match status" value="1"/>
</dbReference>
<dbReference type="InterPro" id="IPR029787">
    <property type="entry name" value="Nucleotide_cyclase"/>
</dbReference>
<gene>
    <name evidence="3" type="ORF">BJF93_20760</name>
</gene>
<evidence type="ECO:0000256" key="1">
    <source>
        <dbReference type="SAM" id="Phobius"/>
    </source>
</evidence>
<dbReference type="Pfam" id="PF00211">
    <property type="entry name" value="Guanylate_cyc"/>
    <property type="match status" value="1"/>
</dbReference>
<dbReference type="InterPro" id="IPR001054">
    <property type="entry name" value="A/G_cyclase"/>
</dbReference>
<proteinExistence type="predicted"/>
<dbReference type="InterPro" id="IPR007891">
    <property type="entry name" value="CHASE3"/>
</dbReference>
<dbReference type="GO" id="GO:0035556">
    <property type="term" value="P:intracellular signal transduction"/>
    <property type="evidence" value="ECO:0007669"/>
    <property type="project" value="InterPro"/>
</dbReference>
<dbReference type="GO" id="GO:0006171">
    <property type="term" value="P:cAMP biosynthetic process"/>
    <property type="evidence" value="ECO:0007669"/>
    <property type="project" value="TreeGrafter"/>
</dbReference>
<feature type="transmembrane region" description="Helical" evidence="1">
    <location>
        <begin position="208"/>
        <end position="229"/>
    </location>
</feature>
<feature type="transmembrane region" description="Helical" evidence="1">
    <location>
        <begin position="33"/>
        <end position="54"/>
    </location>
</feature>
<dbReference type="Pfam" id="PF05227">
    <property type="entry name" value="CHASE3"/>
    <property type="match status" value="1"/>
</dbReference>
<dbReference type="GO" id="GO:0004016">
    <property type="term" value="F:adenylate cyclase activity"/>
    <property type="evidence" value="ECO:0007669"/>
    <property type="project" value="UniProtKB-ARBA"/>
</dbReference>
<accession>A0A1Q9AZS1</accession>
<dbReference type="PANTHER" id="PTHR43081:SF19">
    <property type="entry name" value="PH-SENSITIVE ADENYLATE CYCLASE RV1264"/>
    <property type="match status" value="1"/>
</dbReference>
<dbReference type="Gene3D" id="3.30.70.1230">
    <property type="entry name" value="Nucleotide cyclase"/>
    <property type="match status" value="1"/>
</dbReference>
<evidence type="ECO:0000313" key="4">
    <source>
        <dbReference type="Proteomes" id="UP000186364"/>
    </source>
</evidence>
<keyword evidence="1" id="KW-0812">Transmembrane</keyword>
<keyword evidence="4" id="KW-1185">Reference proteome</keyword>
<dbReference type="PANTHER" id="PTHR43081">
    <property type="entry name" value="ADENYLATE CYCLASE, TERMINAL-DIFFERENTIATION SPECIFIC-RELATED"/>
    <property type="match status" value="1"/>
</dbReference>
<protein>
    <recommendedName>
        <fullName evidence="2">Guanylate cyclase domain-containing protein</fullName>
    </recommendedName>
</protein>
<dbReference type="EMBL" id="MKIP01000033">
    <property type="protein sequence ID" value="OLP61226.1"/>
    <property type="molecule type" value="Genomic_DNA"/>
</dbReference>
<keyword evidence="1" id="KW-1133">Transmembrane helix</keyword>
<dbReference type="InterPro" id="IPR050697">
    <property type="entry name" value="Adenylyl/Guanylyl_Cyclase_3/4"/>
</dbReference>
<organism evidence="3 4">
    <name type="scientific">Xaviernesmea oryzae</name>
    <dbReference type="NCBI Taxonomy" id="464029"/>
    <lineage>
        <taxon>Bacteria</taxon>
        <taxon>Pseudomonadati</taxon>
        <taxon>Pseudomonadota</taxon>
        <taxon>Alphaproteobacteria</taxon>
        <taxon>Hyphomicrobiales</taxon>
        <taxon>Rhizobiaceae</taxon>
        <taxon>Rhizobium/Agrobacterium group</taxon>
        <taxon>Xaviernesmea</taxon>
    </lineage>
</organism>
<dbReference type="CDD" id="cd07302">
    <property type="entry name" value="CHD"/>
    <property type="match status" value="1"/>
</dbReference>
<comment type="caution">
    <text evidence="3">The sequence shown here is derived from an EMBL/GenBank/DDBJ whole genome shotgun (WGS) entry which is preliminary data.</text>
</comment>
<dbReference type="OrthoDB" id="9807521at2"/>
<reference evidence="3 4" key="1">
    <citation type="submission" date="2016-09" db="EMBL/GenBank/DDBJ databases">
        <title>Rhizobium sp. nov., a novel species isolated from the rice rhizosphere.</title>
        <authorList>
            <person name="Zhao J."/>
            <person name="Zhang X."/>
        </authorList>
    </citation>
    <scope>NUCLEOTIDE SEQUENCE [LARGE SCALE GENOMIC DNA]</scope>
    <source>
        <strain evidence="3 4">1.7048</strain>
    </source>
</reference>
<name>A0A1Q9AZS1_9HYPH</name>